<dbReference type="SUPFAM" id="SSF50985">
    <property type="entry name" value="RCC1/BLIP-II"/>
    <property type="match status" value="1"/>
</dbReference>
<evidence type="ECO:0000313" key="4">
    <source>
        <dbReference type="Proteomes" id="UP000604046"/>
    </source>
</evidence>
<protein>
    <recommendedName>
        <fullName evidence="5">TIR domain-containing protein</fullName>
    </recommendedName>
</protein>
<proteinExistence type="predicted"/>
<evidence type="ECO:0000256" key="2">
    <source>
        <dbReference type="SAM" id="SignalP"/>
    </source>
</evidence>
<dbReference type="InterPro" id="IPR009091">
    <property type="entry name" value="RCC1/BLIP-II"/>
</dbReference>
<organism evidence="3 4">
    <name type="scientific">Symbiodinium natans</name>
    <dbReference type="NCBI Taxonomy" id="878477"/>
    <lineage>
        <taxon>Eukaryota</taxon>
        <taxon>Sar</taxon>
        <taxon>Alveolata</taxon>
        <taxon>Dinophyceae</taxon>
        <taxon>Suessiales</taxon>
        <taxon>Symbiodiniaceae</taxon>
        <taxon>Symbiodinium</taxon>
    </lineage>
</organism>
<comment type="caution">
    <text evidence="3">The sequence shown here is derived from an EMBL/GenBank/DDBJ whole genome shotgun (WGS) entry which is preliminary data.</text>
</comment>
<accession>A0A812LFE6</accession>
<dbReference type="AlphaFoldDB" id="A0A812LFE6"/>
<sequence length="945" mass="101486">MVAPRHLGLLIPLLAWPGPAGAASQVLAVYSNAYGHAFAAVQENGAVITWGDPACGGDSSSASSLASGVKSIFATERAFAALKDDGSVVAWGHAGYGGDASAASGSLTSGVANISSTWYAFAALKGDGSVVAWGYRGYGGDASSAASSLASGVRRVFSTRAAFAALKENGSVVTWGDSENGGDSALVSHSLSSGVTSIVPTSHTSQHFFASFAAQKDDGSVVTWGSSKSGGNSSEVSSSLASGVTDIFSTAKAFAALKADGSVVSWGDSQDGGDSSSVSSSLISGVKTIFSTDSAFAAWKLDGSIVTWGRFGGDSSSVSSSLASGVVNIFSNDFAYTALRDDGSVVAWGFSAYGGAPPSHLLASGVTNIFWNTVAFAALKLGVHDFVDFDHIGDFHNDTNYVHFRRCLRWFALLVPGSASCKRLEAASTTFPLLVSLICEACSCSQVKEVDGLGDDWLGDHWMGECASMCWDAESSHFQYSHTDWWRRDRGLYVNQEQHGDEDWQWQRGPPTRVYRTQYLRGFLKVEMDACVATRAFPQAAELPDGLGATQLIAIALVSAALLAAALAWLWFLRKKKFADGPRTPGLPGPSGSGALPAPMTAAASVEAGISARHLLPVMTLVDLDFLLCTLHSLTHVVLLRLTGYNGNAFLALAAFWQVPLYELVRCLILWQLLCAFCWGVFVTVAAGLHDLAIELETFPGEARAASGLANPNFYELKPLAMGPTGKGFGRVCPRDGRPNCSIVDALPAPDRAKATHFVSWCWQYTLEDVTDCLQTWIQESGGAVLSHDVYLWMCYFCNNQYRILEEESTTGSEELKSIFESHLSSAGRMLVILNSFFEPAYFSRAWCLFETFVCIEQEFPRTILLPSRQREEFRHVLETQGYAPIRDRIQQIDLRRAEASVKADEDTIKLMVLGSCGFDVVNQVVQREIQIWLSDAFRRLLGGQ</sequence>
<reference evidence="3" key="1">
    <citation type="submission" date="2021-02" db="EMBL/GenBank/DDBJ databases">
        <authorList>
            <person name="Dougan E. K."/>
            <person name="Rhodes N."/>
            <person name="Thang M."/>
            <person name="Chan C."/>
        </authorList>
    </citation>
    <scope>NUCLEOTIDE SEQUENCE</scope>
</reference>
<evidence type="ECO:0000256" key="1">
    <source>
        <dbReference type="SAM" id="Phobius"/>
    </source>
</evidence>
<keyword evidence="2" id="KW-0732">Signal</keyword>
<dbReference type="PANTHER" id="PTHR34720:SF9">
    <property type="entry name" value="BLR4714 PROTEIN"/>
    <property type="match status" value="1"/>
</dbReference>
<feature type="chain" id="PRO_5033053088" description="TIR domain-containing protein" evidence="2">
    <location>
        <begin position="23"/>
        <end position="945"/>
    </location>
</feature>
<keyword evidence="1" id="KW-0472">Membrane</keyword>
<evidence type="ECO:0000313" key="3">
    <source>
        <dbReference type="EMBL" id="CAE7244039.1"/>
    </source>
</evidence>
<keyword evidence="1" id="KW-0812">Transmembrane</keyword>
<dbReference type="Gene3D" id="2.130.10.30">
    <property type="entry name" value="Regulator of chromosome condensation 1/beta-lactamase-inhibitor protein II"/>
    <property type="match status" value="2"/>
</dbReference>
<evidence type="ECO:0008006" key="5">
    <source>
        <dbReference type="Google" id="ProtNLM"/>
    </source>
</evidence>
<keyword evidence="4" id="KW-1185">Reference proteome</keyword>
<feature type="signal peptide" evidence="2">
    <location>
        <begin position="1"/>
        <end position="22"/>
    </location>
</feature>
<gene>
    <name evidence="3" type="ORF">SNAT2548_LOCUS11374</name>
</gene>
<keyword evidence="1" id="KW-1133">Transmembrane helix</keyword>
<dbReference type="EMBL" id="CAJNDS010001013">
    <property type="protein sequence ID" value="CAE7244039.1"/>
    <property type="molecule type" value="Genomic_DNA"/>
</dbReference>
<dbReference type="Proteomes" id="UP000604046">
    <property type="component" value="Unassembled WGS sequence"/>
</dbReference>
<feature type="transmembrane region" description="Helical" evidence="1">
    <location>
        <begin position="669"/>
        <end position="689"/>
    </location>
</feature>
<feature type="transmembrane region" description="Helical" evidence="1">
    <location>
        <begin position="552"/>
        <end position="573"/>
    </location>
</feature>
<name>A0A812LFE6_9DINO</name>
<dbReference type="PANTHER" id="PTHR34720">
    <property type="entry name" value="MICROCYSTIN DEPENDENT PROTEIN"/>
    <property type="match status" value="1"/>
</dbReference>